<dbReference type="PANTHER" id="PTHR10887:SF515">
    <property type="entry name" value="P-LOOP CONTAINING NUCLEOSIDE TRIPHOSPHATE HYDROLASES SUPERFAMILY PROTEIN"/>
    <property type="match status" value="1"/>
</dbReference>
<comment type="caution">
    <text evidence="1">The sequence shown here is derived from an EMBL/GenBank/DDBJ whole genome shotgun (WGS) entry which is preliminary data.</text>
</comment>
<dbReference type="PANTHER" id="PTHR10887">
    <property type="entry name" value="DNA2/NAM7 HELICASE FAMILY"/>
    <property type="match status" value="1"/>
</dbReference>
<dbReference type="InterPro" id="IPR045055">
    <property type="entry name" value="DNA2/NAM7-like"/>
</dbReference>
<evidence type="ECO:0000313" key="1">
    <source>
        <dbReference type="EMBL" id="KAK9008775.1"/>
    </source>
</evidence>
<dbReference type="InterPro" id="IPR027417">
    <property type="entry name" value="P-loop_NTPase"/>
</dbReference>
<dbReference type="Gene3D" id="3.40.50.300">
    <property type="entry name" value="P-loop containing nucleotide triphosphate hydrolases"/>
    <property type="match status" value="1"/>
</dbReference>
<organism evidence="1 2">
    <name type="scientific">Hibiscus sabdariffa</name>
    <name type="common">roselle</name>
    <dbReference type="NCBI Taxonomy" id="183260"/>
    <lineage>
        <taxon>Eukaryota</taxon>
        <taxon>Viridiplantae</taxon>
        <taxon>Streptophyta</taxon>
        <taxon>Embryophyta</taxon>
        <taxon>Tracheophyta</taxon>
        <taxon>Spermatophyta</taxon>
        <taxon>Magnoliopsida</taxon>
        <taxon>eudicotyledons</taxon>
        <taxon>Gunneridae</taxon>
        <taxon>Pentapetalae</taxon>
        <taxon>rosids</taxon>
        <taxon>malvids</taxon>
        <taxon>Malvales</taxon>
        <taxon>Malvaceae</taxon>
        <taxon>Malvoideae</taxon>
        <taxon>Hibiscus</taxon>
    </lineage>
</organism>
<evidence type="ECO:0000313" key="2">
    <source>
        <dbReference type="Proteomes" id="UP001396334"/>
    </source>
</evidence>
<gene>
    <name evidence="1" type="ORF">V6N11_080253</name>
</gene>
<name>A0ABR2R758_9ROSI</name>
<sequence>MLFALLRMKYRTLTCAPTNVVIIEVVSRVLKLSLKVDYEIKEIILDYRVKRLTKCFGPLASEEVELVLHSKDDKLLPQNRCDPYHLCSIRSHCLSVLRALQDFLSELKLPSAMDKASIVQFYFQSATLLNSTACSSYKLYNFEMKPLNFLVIKEATQLKECEPAIPMQFSDIVRSVLIGDKWKFSATVISYVSSEAGFRRKSISKVDYFGSFKASTEYSVQNASIY</sequence>
<proteinExistence type="predicted"/>
<dbReference type="EMBL" id="JBBPBN010000025">
    <property type="protein sequence ID" value="KAK9008775.1"/>
    <property type="molecule type" value="Genomic_DNA"/>
</dbReference>
<dbReference type="Proteomes" id="UP001396334">
    <property type="component" value="Unassembled WGS sequence"/>
</dbReference>
<reference evidence="1 2" key="1">
    <citation type="journal article" date="2024" name="G3 (Bethesda)">
        <title>Genome assembly of Hibiscus sabdariffa L. provides insights into metabolisms of medicinal natural products.</title>
        <authorList>
            <person name="Kim T."/>
        </authorList>
    </citation>
    <scope>NUCLEOTIDE SEQUENCE [LARGE SCALE GENOMIC DNA]</scope>
    <source>
        <strain evidence="1">TK-2024</strain>
        <tissue evidence="1">Old leaves</tissue>
    </source>
</reference>
<accession>A0ABR2R758</accession>
<keyword evidence="2" id="KW-1185">Reference proteome</keyword>
<protein>
    <submittedName>
        <fullName evidence="1">Uncharacterized protein</fullName>
    </submittedName>
</protein>